<dbReference type="Pfam" id="PF00076">
    <property type="entry name" value="RRM_1"/>
    <property type="match status" value="1"/>
</dbReference>
<evidence type="ECO:0000313" key="9">
    <source>
        <dbReference type="RefSeq" id="XP_014675108.1"/>
    </source>
</evidence>
<evidence type="ECO:0000256" key="3">
    <source>
        <dbReference type="ARBA" id="ARBA00022737"/>
    </source>
</evidence>
<name>A0ABM1ESD7_PRICU</name>
<keyword evidence="3" id="KW-0677">Repeat</keyword>
<dbReference type="PROSITE" id="PS50102">
    <property type="entry name" value="RRM"/>
    <property type="match status" value="2"/>
</dbReference>
<evidence type="ECO:0000256" key="4">
    <source>
        <dbReference type="ARBA" id="ARBA00022884"/>
    </source>
</evidence>
<dbReference type="SUPFAM" id="SSF53098">
    <property type="entry name" value="Ribonuclease H-like"/>
    <property type="match status" value="1"/>
</dbReference>
<keyword evidence="2" id="KW-0507">mRNA processing</keyword>
<dbReference type="InterPro" id="IPR035979">
    <property type="entry name" value="RBD_domain_sf"/>
</dbReference>
<sequence length="706" mass="79147">MAAAAYLVVFYCATSGQNDENLGADEEEIVLLVWLVIDIANNKVVAVQHSYVKPQTADINDVILTEDCRQQTGLQENAIKSAQPLEQVLEQFDQFARTKLHGDAGGSFHFVTDGQLHFRQCLHPEAGNKNVELPPYFYSFFDLRKEFKKFYHQVEDVSCVKDMLDYIGLEVDESAEFGIRHGQEMGKIIQRMLHDGHRFENPEPVNARLEAGLCSKDEEIDTNCVIRARGLPWQSSDQDIAKFFRGLNIMKGGVALCLSAQGRRNGEALVRFIDQEHRDLALKRHKHHIGQRYIEVYKATGEDFISVAAGNNNEATAFLSRGAQVIVRMRGLPYDTSAKDIITFFVSGENPCNVMDGEEGILFVHKPDGRATGDAFVLFANEEDVGRALKKHREIIGSRYIELFRSTTAEVQQVLNRTMDPKTYEQQAPLITNVPQVPLMPQHIITSGSRKDCIRLRGLPFEARVENILEFLGEHAKSIVYQGVHMVFNAQGQPSGEAFIQMSSEHAAFMGAAERHHKNMYIGKKQRYIEVFQCSGDDMNVVLQGGPVLVNRAGLMSPGNTLMPQPYTYPYAAIPQSPGIIPMHSPLSPLSPAGRAPAYISPVYYWPYPSPYPSPPVSPTSYYQHNGPTVIVMRGLPFNASTADILNFFQGFPEVQPDSVQLHRNADGRPSGDAYVTFLSRTEAERSIQEKNRQNIGNRYIELFMA</sequence>
<accession>A0ABM1ESD7</accession>
<dbReference type="GeneID" id="106815191"/>
<protein>
    <submittedName>
        <fullName evidence="9">Epithelial splicing regulatory protein 1-like isoform X1</fullName>
    </submittedName>
</protein>
<dbReference type="InterPro" id="IPR012337">
    <property type="entry name" value="RNaseH-like_sf"/>
</dbReference>
<evidence type="ECO:0000256" key="1">
    <source>
        <dbReference type="ARBA" id="ARBA00008866"/>
    </source>
</evidence>
<dbReference type="InterPro" id="IPR036397">
    <property type="entry name" value="RNaseH_sf"/>
</dbReference>
<evidence type="ECO:0000259" key="7">
    <source>
        <dbReference type="PROSITE" id="PS50102"/>
    </source>
</evidence>
<evidence type="ECO:0000313" key="8">
    <source>
        <dbReference type="Proteomes" id="UP000695022"/>
    </source>
</evidence>
<dbReference type="InterPro" id="IPR050666">
    <property type="entry name" value="ESRP"/>
</dbReference>
<proteinExistence type="inferred from homology"/>
<feature type="domain" description="RRM" evidence="7">
    <location>
        <begin position="629"/>
        <end position="706"/>
    </location>
</feature>
<dbReference type="PANTHER" id="PTHR13976">
    <property type="entry name" value="HETEROGENEOUS NUCLEAR RIBONUCLEOPROTEIN-RELATED"/>
    <property type="match status" value="1"/>
</dbReference>
<dbReference type="SMART" id="SM00360">
    <property type="entry name" value="RRM"/>
    <property type="match status" value="4"/>
</dbReference>
<dbReference type="CDD" id="cd06133">
    <property type="entry name" value="ERI-1_3'hExo_like"/>
    <property type="match status" value="1"/>
</dbReference>
<dbReference type="Gene3D" id="3.30.70.330">
    <property type="match status" value="4"/>
</dbReference>
<dbReference type="InterPro" id="IPR000504">
    <property type="entry name" value="RRM_dom"/>
</dbReference>
<keyword evidence="4 6" id="KW-0694">RNA-binding</keyword>
<evidence type="ECO:0000256" key="2">
    <source>
        <dbReference type="ARBA" id="ARBA00022664"/>
    </source>
</evidence>
<evidence type="ECO:0000256" key="6">
    <source>
        <dbReference type="PROSITE-ProRule" id="PRU00176"/>
    </source>
</evidence>
<feature type="domain" description="RRM" evidence="7">
    <location>
        <begin position="325"/>
        <end position="408"/>
    </location>
</feature>
<keyword evidence="5" id="KW-0508">mRNA splicing</keyword>
<dbReference type="Gene3D" id="3.30.420.10">
    <property type="entry name" value="Ribonuclease H-like superfamily/Ribonuclease H"/>
    <property type="match status" value="1"/>
</dbReference>
<evidence type="ECO:0000256" key="5">
    <source>
        <dbReference type="ARBA" id="ARBA00023187"/>
    </source>
</evidence>
<dbReference type="Proteomes" id="UP000695022">
    <property type="component" value="Unplaced"/>
</dbReference>
<organism evidence="8 9">
    <name type="scientific">Priapulus caudatus</name>
    <name type="common">Priapulid worm</name>
    <dbReference type="NCBI Taxonomy" id="37621"/>
    <lineage>
        <taxon>Eukaryota</taxon>
        <taxon>Metazoa</taxon>
        <taxon>Ecdysozoa</taxon>
        <taxon>Scalidophora</taxon>
        <taxon>Priapulida</taxon>
        <taxon>Priapulimorpha</taxon>
        <taxon>Priapulimorphida</taxon>
        <taxon>Priapulidae</taxon>
        <taxon>Priapulus</taxon>
    </lineage>
</organism>
<dbReference type="InterPro" id="IPR012677">
    <property type="entry name" value="Nucleotide-bd_a/b_plait_sf"/>
</dbReference>
<dbReference type="RefSeq" id="XP_014675108.1">
    <property type="nucleotide sequence ID" value="XM_014819622.1"/>
</dbReference>
<keyword evidence="8" id="KW-1185">Reference proteome</keyword>
<dbReference type="InterPro" id="IPR047201">
    <property type="entry name" value="ERI-1_3'hExo-like"/>
</dbReference>
<comment type="similarity">
    <text evidence="1">Belongs to the ESRP family.</text>
</comment>
<gene>
    <name evidence="9" type="primary">LOC106815191</name>
</gene>
<dbReference type="SUPFAM" id="SSF54928">
    <property type="entry name" value="RNA-binding domain, RBD"/>
    <property type="match status" value="4"/>
</dbReference>
<reference evidence="9" key="1">
    <citation type="submission" date="2025-08" db="UniProtKB">
        <authorList>
            <consortium name="RefSeq"/>
        </authorList>
    </citation>
    <scope>IDENTIFICATION</scope>
</reference>